<dbReference type="GO" id="GO:0008551">
    <property type="term" value="F:P-type cadmium transporter activity"/>
    <property type="evidence" value="ECO:0007669"/>
    <property type="project" value="UniProtKB-EC"/>
</dbReference>
<dbReference type="SUPFAM" id="SSF81653">
    <property type="entry name" value="Calcium ATPase, transduction domain A"/>
    <property type="match status" value="1"/>
</dbReference>
<dbReference type="InterPro" id="IPR023299">
    <property type="entry name" value="ATPase_P-typ_cyto_dom_N"/>
</dbReference>
<evidence type="ECO:0000256" key="9">
    <source>
        <dbReference type="ARBA" id="ARBA00023136"/>
    </source>
</evidence>
<dbReference type="PANTHER" id="PTHR48085">
    <property type="entry name" value="CADMIUM/ZINC-TRANSPORTING ATPASE HMA2-RELATED"/>
    <property type="match status" value="1"/>
</dbReference>
<sequence length="635" mass="67067">MFYHKYNQQILWFTGILTGLGLILSHNDLLGSISAGLLIMSGVVGAIPVITRALSALRYKTISIELLVTIAVIGAFVVQAYHEAAIVTFLFLLGDFLQAKTLTKTRRAIQQLSDLAPTTANVKATDGQLISVPIDQLKPGTIVAVSAGDQIPVDGTVTKGQGYATEAAITGEANYISKAVGSSVYAGTLLKDGLLEIETQVVGSESTFGKIIDLVESAQDNQSATGDFIDHFAKYYTPAVLILGIIVFLWTGNLNLAITLLVLGCPGALVIGAPVALVAGIGSAAKQGILIKGGSVTAKLAKTDTLIFDKTGTLTMGQPAVVKAITYQVPDNKMLKIIYNVERHSNHPLSQAVGNYLQKQYQLATELKGDPQVEVVPGSGLAIENGTILVGSQRLLQRYNVTITPQQSANIQDLSAAGQTLVLIASQGQLILALGINDQLRPEVPETLQQLRHLGIKHLVMLTGDHQASAETMAMGLDLDEIHGGLLPQDKLTWLKQYQQAGHIVAFVGDGINDSPALAQANVGIAMGNGAAVALETADMTLLQSSFTSLGRAVALSRRIHANTVQNISIAVITVAILLSGLLFGLVDMGIGMFVHEASILIVIANAMRLLRIKRATTSATQVSKVTENNDLGGI</sequence>
<dbReference type="InterPro" id="IPR001757">
    <property type="entry name" value="P_typ_ATPase"/>
</dbReference>
<dbReference type="Proteomes" id="UP000051236">
    <property type="component" value="Unassembled WGS sequence"/>
</dbReference>
<evidence type="ECO:0000256" key="1">
    <source>
        <dbReference type="ARBA" id="ARBA00004651"/>
    </source>
</evidence>
<dbReference type="NCBIfam" id="TIGR01525">
    <property type="entry name" value="ATPase-IB_hvy"/>
    <property type="match status" value="1"/>
</dbReference>
<evidence type="ECO:0000256" key="4">
    <source>
        <dbReference type="ARBA" id="ARBA00022692"/>
    </source>
</evidence>
<dbReference type="AlphaFoldDB" id="A0A0R1Y0Q6"/>
<protein>
    <recommendedName>
        <fullName evidence="10">Cd(2+)-exporting ATPase</fullName>
        <ecNumber evidence="10">7.2.2.21</ecNumber>
    </recommendedName>
</protein>
<dbReference type="InterPro" id="IPR044492">
    <property type="entry name" value="P_typ_ATPase_HD_dom"/>
</dbReference>
<organism evidence="14 15">
    <name type="scientific">Agrilactobacillus composti DSM 18527 = JCM 14202</name>
    <dbReference type="NCBI Taxonomy" id="1423734"/>
    <lineage>
        <taxon>Bacteria</taxon>
        <taxon>Bacillati</taxon>
        <taxon>Bacillota</taxon>
        <taxon>Bacilli</taxon>
        <taxon>Lactobacillales</taxon>
        <taxon>Lactobacillaceae</taxon>
        <taxon>Agrilactobacillus</taxon>
    </lineage>
</organism>
<dbReference type="Pfam" id="PF00122">
    <property type="entry name" value="E1-E2_ATPase"/>
    <property type="match status" value="1"/>
</dbReference>
<dbReference type="GO" id="GO:0005886">
    <property type="term" value="C:plasma membrane"/>
    <property type="evidence" value="ECO:0007669"/>
    <property type="project" value="UniProtKB-SubCell"/>
</dbReference>
<dbReference type="Gene3D" id="3.40.1110.10">
    <property type="entry name" value="Calcium-transporting ATPase, cytoplasmic domain N"/>
    <property type="match status" value="1"/>
</dbReference>
<dbReference type="InterPro" id="IPR051014">
    <property type="entry name" value="Cation_Transport_ATPase_IB"/>
</dbReference>
<evidence type="ECO:0000256" key="11">
    <source>
        <dbReference type="ARBA" id="ARBA00049338"/>
    </source>
</evidence>
<dbReference type="STRING" id="1423734.FC83_GL000524"/>
<keyword evidence="4 12" id="KW-0812">Transmembrane</keyword>
<dbReference type="PANTHER" id="PTHR48085:SF5">
    <property type="entry name" value="CADMIUM_ZINC-TRANSPORTING ATPASE HMA4-RELATED"/>
    <property type="match status" value="1"/>
</dbReference>
<feature type="domain" description="P-type ATPase A" evidence="13">
    <location>
        <begin position="115"/>
        <end position="216"/>
    </location>
</feature>
<dbReference type="SUPFAM" id="SSF81665">
    <property type="entry name" value="Calcium ATPase, transmembrane domain M"/>
    <property type="match status" value="1"/>
</dbReference>
<feature type="transmembrane region" description="Helical" evidence="12">
    <location>
        <begin position="62"/>
        <end position="78"/>
    </location>
</feature>
<dbReference type="InterPro" id="IPR018303">
    <property type="entry name" value="ATPase_P-typ_P_site"/>
</dbReference>
<dbReference type="PRINTS" id="PR00119">
    <property type="entry name" value="CATATPASE"/>
</dbReference>
<reference evidence="14 15" key="1">
    <citation type="journal article" date="2015" name="Genome Announc.">
        <title>Expanding the biotechnology potential of lactobacilli through comparative genomics of 213 strains and associated genera.</title>
        <authorList>
            <person name="Sun Z."/>
            <person name="Harris H.M."/>
            <person name="McCann A."/>
            <person name="Guo C."/>
            <person name="Argimon S."/>
            <person name="Zhang W."/>
            <person name="Yang X."/>
            <person name="Jeffery I.B."/>
            <person name="Cooney J.C."/>
            <person name="Kagawa T.F."/>
            <person name="Liu W."/>
            <person name="Song Y."/>
            <person name="Salvetti E."/>
            <person name="Wrobel A."/>
            <person name="Rasinkangas P."/>
            <person name="Parkhill J."/>
            <person name="Rea M.C."/>
            <person name="O'Sullivan O."/>
            <person name="Ritari J."/>
            <person name="Douillard F.P."/>
            <person name="Paul Ross R."/>
            <person name="Yang R."/>
            <person name="Briner A.E."/>
            <person name="Felis G.E."/>
            <person name="de Vos W.M."/>
            <person name="Barrangou R."/>
            <person name="Klaenhammer T.R."/>
            <person name="Caufield P.W."/>
            <person name="Cui Y."/>
            <person name="Zhang H."/>
            <person name="O'Toole P.W."/>
        </authorList>
    </citation>
    <scope>NUCLEOTIDE SEQUENCE [LARGE SCALE GENOMIC DNA]</scope>
    <source>
        <strain evidence="14 15">DSM 18527</strain>
    </source>
</reference>
<dbReference type="NCBIfam" id="TIGR01494">
    <property type="entry name" value="ATPase_P-type"/>
    <property type="match status" value="1"/>
</dbReference>
<keyword evidence="12" id="KW-0067">ATP-binding</keyword>
<evidence type="ECO:0000256" key="3">
    <source>
        <dbReference type="ARBA" id="ARBA00022539"/>
    </source>
</evidence>
<dbReference type="PROSITE" id="PS00154">
    <property type="entry name" value="ATPASE_E1_E2"/>
    <property type="match status" value="1"/>
</dbReference>
<gene>
    <name evidence="14" type="ORF">FC83_GL000524</name>
</gene>
<dbReference type="Gene3D" id="3.40.50.1000">
    <property type="entry name" value="HAD superfamily/HAD-like"/>
    <property type="match status" value="1"/>
</dbReference>
<comment type="similarity">
    <text evidence="2 12">Belongs to the cation transport ATPase (P-type) (TC 3.A.3) family. Type IB subfamily.</text>
</comment>
<keyword evidence="5 12" id="KW-0479">Metal-binding</keyword>
<evidence type="ECO:0000256" key="7">
    <source>
        <dbReference type="ARBA" id="ARBA00022989"/>
    </source>
</evidence>
<dbReference type="GO" id="GO:0046872">
    <property type="term" value="F:metal ion binding"/>
    <property type="evidence" value="ECO:0007669"/>
    <property type="project" value="UniProtKB-KW"/>
</dbReference>
<feature type="transmembrane region" description="Helical" evidence="12">
    <location>
        <begin position="32"/>
        <end position="50"/>
    </location>
</feature>
<dbReference type="SFLD" id="SFLDF00027">
    <property type="entry name" value="p-type_atpase"/>
    <property type="match status" value="1"/>
</dbReference>
<keyword evidence="9 12" id="KW-0472">Membrane</keyword>
<dbReference type="InterPro" id="IPR008250">
    <property type="entry name" value="ATPase_P-typ_transduc_dom_A_sf"/>
</dbReference>
<evidence type="ECO:0000256" key="6">
    <source>
        <dbReference type="ARBA" id="ARBA00022967"/>
    </source>
</evidence>
<feature type="transmembrane region" description="Helical" evidence="12">
    <location>
        <begin position="256"/>
        <end position="282"/>
    </location>
</feature>
<evidence type="ECO:0000256" key="10">
    <source>
        <dbReference type="ARBA" id="ARBA00039103"/>
    </source>
</evidence>
<dbReference type="Pfam" id="PF00702">
    <property type="entry name" value="Hydrolase"/>
    <property type="match status" value="1"/>
</dbReference>
<feature type="transmembrane region" description="Helical" evidence="12">
    <location>
        <begin position="9"/>
        <end position="26"/>
    </location>
</feature>
<dbReference type="GO" id="GO:0016887">
    <property type="term" value="F:ATP hydrolysis activity"/>
    <property type="evidence" value="ECO:0007669"/>
    <property type="project" value="InterPro"/>
</dbReference>
<dbReference type="eggNOG" id="COG2217">
    <property type="taxonomic scope" value="Bacteria"/>
</dbReference>
<keyword evidence="8" id="KW-0813">Transport</keyword>
<dbReference type="InterPro" id="IPR023298">
    <property type="entry name" value="ATPase_P-typ_TM_dom_sf"/>
</dbReference>
<dbReference type="CDD" id="cd02079">
    <property type="entry name" value="P-type_ATPase_HM"/>
    <property type="match status" value="1"/>
</dbReference>
<feature type="transmembrane region" description="Helical" evidence="12">
    <location>
        <begin position="568"/>
        <end position="587"/>
    </location>
</feature>
<comment type="catalytic activity">
    <reaction evidence="11">
        <text>Cd(2+)(in) + ATP + H2O = Cd(2+)(out) + ADP + phosphate + H(+)</text>
        <dbReference type="Rhea" id="RHEA:12132"/>
        <dbReference type="ChEBI" id="CHEBI:15377"/>
        <dbReference type="ChEBI" id="CHEBI:15378"/>
        <dbReference type="ChEBI" id="CHEBI:30616"/>
        <dbReference type="ChEBI" id="CHEBI:43474"/>
        <dbReference type="ChEBI" id="CHEBI:48775"/>
        <dbReference type="ChEBI" id="CHEBI:456216"/>
        <dbReference type="EC" id="7.2.2.21"/>
    </reaction>
</comment>
<comment type="subcellular location">
    <subcellularLocation>
        <location evidence="1">Cell membrane</location>
        <topology evidence="1">Multi-pass membrane protein</topology>
    </subcellularLocation>
</comment>
<dbReference type="InterPro" id="IPR036412">
    <property type="entry name" value="HAD-like_sf"/>
</dbReference>
<dbReference type="FunFam" id="2.70.150.10:FF:000002">
    <property type="entry name" value="Copper-transporting ATPase 1, putative"/>
    <property type="match status" value="1"/>
</dbReference>
<feature type="transmembrane region" description="Helical" evidence="12">
    <location>
        <begin position="593"/>
        <end position="611"/>
    </location>
</feature>
<dbReference type="InterPro" id="IPR027256">
    <property type="entry name" value="P-typ_ATPase_IB"/>
</dbReference>
<comment type="caution">
    <text evidence="14">The sequence shown here is derived from an EMBL/GenBank/DDBJ whole genome shotgun (WGS) entry which is preliminary data.</text>
</comment>
<accession>A0A0R1Y0Q6</accession>
<keyword evidence="12" id="KW-0547">Nucleotide-binding</keyword>
<evidence type="ECO:0000256" key="2">
    <source>
        <dbReference type="ARBA" id="ARBA00006024"/>
    </source>
</evidence>
<name>A0A0R1Y0Q6_9LACO</name>
<keyword evidence="7 12" id="KW-1133">Transmembrane helix</keyword>
<dbReference type="Gene3D" id="2.70.150.10">
    <property type="entry name" value="Calcium-transporting ATPase, cytoplasmic transduction domain A"/>
    <property type="match status" value="1"/>
</dbReference>
<dbReference type="EMBL" id="AZGA01000009">
    <property type="protein sequence ID" value="KRM35966.1"/>
    <property type="molecule type" value="Genomic_DNA"/>
</dbReference>
<keyword evidence="8" id="KW-0406">Ion transport</keyword>
<dbReference type="PRINTS" id="PR00120">
    <property type="entry name" value="HATPASE"/>
</dbReference>
<dbReference type="GO" id="GO:0005524">
    <property type="term" value="F:ATP binding"/>
    <property type="evidence" value="ECO:0007669"/>
    <property type="project" value="UniProtKB-UniRule"/>
</dbReference>
<evidence type="ECO:0000259" key="13">
    <source>
        <dbReference type="Pfam" id="PF00122"/>
    </source>
</evidence>
<dbReference type="SUPFAM" id="SSF56784">
    <property type="entry name" value="HAD-like"/>
    <property type="match status" value="1"/>
</dbReference>
<keyword evidence="15" id="KW-1185">Reference proteome</keyword>
<dbReference type="InterPro" id="IPR059000">
    <property type="entry name" value="ATPase_P-type_domA"/>
</dbReference>
<dbReference type="InterPro" id="IPR023214">
    <property type="entry name" value="HAD_sf"/>
</dbReference>
<evidence type="ECO:0000313" key="14">
    <source>
        <dbReference type="EMBL" id="KRM35966.1"/>
    </source>
</evidence>
<dbReference type="SFLD" id="SFLDS00003">
    <property type="entry name" value="Haloacid_Dehalogenase"/>
    <property type="match status" value="1"/>
</dbReference>
<dbReference type="SFLD" id="SFLDG00002">
    <property type="entry name" value="C1.7:_P-type_atpase_like"/>
    <property type="match status" value="1"/>
</dbReference>
<keyword evidence="3" id="KW-0104">Cadmium</keyword>
<dbReference type="EC" id="7.2.2.21" evidence="10"/>
<keyword evidence="12" id="KW-1003">Cell membrane</keyword>
<dbReference type="PROSITE" id="PS01229">
    <property type="entry name" value="COF_2"/>
    <property type="match status" value="1"/>
</dbReference>
<evidence type="ECO:0000256" key="12">
    <source>
        <dbReference type="RuleBase" id="RU362081"/>
    </source>
</evidence>
<evidence type="ECO:0000256" key="8">
    <source>
        <dbReference type="ARBA" id="ARBA00023065"/>
    </source>
</evidence>
<proteinExistence type="inferred from homology"/>
<feature type="transmembrane region" description="Helical" evidence="12">
    <location>
        <begin position="232"/>
        <end position="250"/>
    </location>
</feature>
<dbReference type="PATRIC" id="fig|1423734.3.peg.526"/>
<keyword evidence="6" id="KW-1278">Translocase</keyword>
<evidence type="ECO:0000256" key="5">
    <source>
        <dbReference type="ARBA" id="ARBA00022723"/>
    </source>
</evidence>
<evidence type="ECO:0000313" key="15">
    <source>
        <dbReference type="Proteomes" id="UP000051236"/>
    </source>
</evidence>